<dbReference type="Pfam" id="PF01549">
    <property type="entry name" value="ShK"/>
    <property type="match status" value="1"/>
</dbReference>
<accession>A0AAF3FN28</accession>
<dbReference type="WBParaSite" id="MBELARI_LOCUS8062">
    <property type="protein sequence ID" value="MBELARI_LOCUS8062"/>
    <property type="gene ID" value="MBELARI_LOCUS8062"/>
</dbReference>
<dbReference type="InterPro" id="IPR003582">
    <property type="entry name" value="ShKT_dom"/>
</dbReference>
<organism evidence="4 5">
    <name type="scientific">Mesorhabditis belari</name>
    <dbReference type="NCBI Taxonomy" id="2138241"/>
    <lineage>
        <taxon>Eukaryota</taxon>
        <taxon>Metazoa</taxon>
        <taxon>Ecdysozoa</taxon>
        <taxon>Nematoda</taxon>
        <taxon>Chromadorea</taxon>
        <taxon>Rhabditida</taxon>
        <taxon>Rhabditina</taxon>
        <taxon>Rhabditomorpha</taxon>
        <taxon>Rhabditoidea</taxon>
        <taxon>Rhabditidae</taxon>
        <taxon>Mesorhabditinae</taxon>
        <taxon>Mesorhabditis</taxon>
    </lineage>
</organism>
<feature type="domain" description="ShKT" evidence="3">
    <location>
        <begin position="65"/>
        <end position="102"/>
    </location>
</feature>
<feature type="signal peptide" evidence="2">
    <location>
        <begin position="1"/>
        <end position="22"/>
    </location>
</feature>
<evidence type="ECO:0000256" key="1">
    <source>
        <dbReference type="PROSITE-ProRule" id="PRU01005"/>
    </source>
</evidence>
<keyword evidence="4" id="KW-1185">Reference proteome</keyword>
<evidence type="ECO:0000256" key="2">
    <source>
        <dbReference type="SAM" id="SignalP"/>
    </source>
</evidence>
<dbReference type="PROSITE" id="PS51670">
    <property type="entry name" value="SHKT"/>
    <property type="match status" value="1"/>
</dbReference>
<evidence type="ECO:0000313" key="5">
    <source>
        <dbReference type="WBParaSite" id="MBELARI_LOCUS8062"/>
    </source>
</evidence>
<dbReference type="Gene3D" id="1.10.10.1940">
    <property type="match status" value="1"/>
</dbReference>
<dbReference type="Proteomes" id="UP000887575">
    <property type="component" value="Unassembled WGS sequence"/>
</dbReference>
<feature type="chain" id="PRO_5042210383" evidence="2">
    <location>
        <begin position="23"/>
        <end position="149"/>
    </location>
</feature>
<proteinExistence type="predicted"/>
<protein>
    <submittedName>
        <fullName evidence="5">ShKT domain-containing protein</fullName>
    </submittedName>
</protein>
<evidence type="ECO:0000259" key="3">
    <source>
        <dbReference type="PROSITE" id="PS51670"/>
    </source>
</evidence>
<sequence length="149" mass="15717">MLVPGVIAFFVAFLCSLSCVTAARCPLKPNFVSSATSVGVPNAGGACPVNTVCINDAGTDKCFACTDTNTKCADLKINGYCANQAIDFEIRAKNCAKTCAFCDSNGEYFQTEARTFIVSENGYCPPDYILGAFGLCLEQEQVQTTVSSG</sequence>
<comment type="caution">
    <text evidence="1">Lacks conserved residue(s) required for the propagation of feature annotation.</text>
</comment>
<dbReference type="SMART" id="SM00254">
    <property type="entry name" value="ShKT"/>
    <property type="match status" value="1"/>
</dbReference>
<reference evidence="5" key="1">
    <citation type="submission" date="2024-02" db="UniProtKB">
        <authorList>
            <consortium name="WormBaseParasite"/>
        </authorList>
    </citation>
    <scope>IDENTIFICATION</scope>
</reference>
<keyword evidence="2" id="KW-0732">Signal</keyword>
<evidence type="ECO:0000313" key="4">
    <source>
        <dbReference type="Proteomes" id="UP000887575"/>
    </source>
</evidence>
<name>A0AAF3FN28_9BILA</name>
<dbReference type="AlphaFoldDB" id="A0AAF3FN28"/>